<name>A0A4Z1JZ03_9HELO</name>
<sequence length="129" mass="15067">MDNFTEKTKTSPIGDPAHWWGQVSVNKDGKWYWVTVNGFYGLDRRITTEEQEAQRDWQRRAKEEDMNDETKRQWPTIKDKVEVNDGVGSERLKNWASWSRTIWRQIAEDRRATGVSRPQAAATNSSNGH</sequence>
<reference evidence="2 3" key="1">
    <citation type="submission" date="2017-12" db="EMBL/GenBank/DDBJ databases">
        <title>Comparative genomics of Botrytis spp.</title>
        <authorList>
            <person name="Valero-Jimenez C.A."/>
            <person name="Tapia P."/>
            <person name="Veloso J."/>
            <person name="Silva-Moreno E."/>
            <person name="Staats M."/>
            <person name="Valdes J.H."/>
            <person name="Van Kan J.A.L."/>
        </authorList>
    </citation>
    <scope>NUCLEOTIDE SEQUENCE [LARGE SCALE GENOMIC DNA]</scope>
    <source>
        <strain evidence="2 3">Be9601</strain>
    </source>
</reference>
<accession>A0A4Z1JZ03</accession>
<feature type="region of interest" description="Disordered" evidence="1">
    <location>
        <begin position="109"/>
        <end position="129"/>
    </location>
</feature>
<protein>
    <submittedName>
        <fullName evidence="2">Uncharacterized protein</fullName>
    </submittedName>
</protein>
<proteinExistence type="predicted"/>
<dbReference type="AlphaFoldDB" id="A0A4Z1JZ03"/>
<comment type="caution">
    <text evidence="2">The sequence shown here is derived from an EMBL/GenBank/DDBJ whole genome shotgun (WGS) entry which is preliminary data.</text>
</comment>
<organism evidence="2 3">
    <name type="scientific">Botrytis elliptica</name>
    <dbReference type="NCBI Taxonomy" id="278938"/>
    <lineage>
        <taxon>Eukaryota</taxon>
        <taxon>Fungi</taxon>
        <taxon>Dikarya</taxon>
        <taxon>Ascomycota</taxon>
        <taxon>Pezizomycotina</taxon>
        <taxon>Leotiomycetes</taxon>
        <taxon>Helotiales</taxon>
        <taxon>Sclerotiniaceae</taxon>
        <taxon>Botrytis</taxon>
    </lineage>
</organism>
<gene>
    <name evidence="2" type="ORF">BELL_0052g00300</name>
</gene>
<keyword evidence="3" id="KW-1185">Reference proteome</keyword>
<dbReference type="EMBL" id="PQXM01000052">
    <property type="protein sequence ID" value="TGO78855.1"/>
    <property type="molecule type" value="Genomic_DNA"/>
</dbReference>
<dbReference type="Proteomes" id="UP000297229">
    <property type="component" value="Unassembled WGS sequence"/>
</dbReference>
<evidence type="ECO:0000313" key="2">
    <source>
        <dbReference type="EMBL" id="TGO78855.1"/>
    </source>
</evidence>
<evidence type="ECO:0000256" key="1">
    <source>
        <dbReference type="SAM" id="MobiDB-lite"/>
    </source>
</evidence>
<evidence type="ECO:0000313" key="3">
    <source>
        <dbReference type="Proteomes" id="UP000297229"/>
    </source>
</evidence>